<keyword evidence="4" id="KW-1185">Reference proteome</keyword>
<evidence type="ECO:0000256" key="1">
    <source>
        <dbReference type="SAM" id="MobiDB-lite"/>
    </source>
</evidence>
<proteinExistence type="predicted"/>
<dbReference type="EMBL" id="JAAGNN010000005">
    <property type="protein sequence ID" value="KAF4089284.1"/>
    <property type="molecule type" value="Genomic_DNA"/>
</dbReference>
<name>A0A7J6B2F9_AMEME</name>
<comment type="caution">
    <text evidence="3">The sequence shown here is derived from an EMBL/GenBank/DDBJ whole genome shotgun (WGS) entry which is preliminary data.</text>
</comment>
<reference evidence="3 4" key="1">
    <citation type="submission" date="2020-02" db="EMBL/GenBank/DDBJ databases">
        <title>A chromosome-scale genome assembly of the black bullhead catfish (Ameiurus melas).</title>
        <authorList>
            <person name="Wen M."/>
            <person name="Zham M."/>
            <person name="Cabau C."/>
            <person name="Klopp C."/>
            <person name="Donnadieu C."/>
            <person name="Roques C."/>
            <person name="Bouchez O."/>
            <person name="Lampietro C."/>
            <person name="Jouanno E."/>
            <person name="Herpin A."/>
            <person name="Louis A."/>
            <person name="Berthelot C."/>
            <person name="Parey E."/>
            <person name="Roest-Crollius H."/>
            <person name="Braasch I."/>
            <person name="Postlethwait J."/>
            <person name="Robinson-Rechavi M."/>
            <person name="Echchiki A."/>
            <person name="Begum T."/>
            <person name="Montfort J."/>
            <person name="Schartl M."/>
            <person name="Bobe J."/>
            <person name="Guiguen Y."/>
        </authorList>
    </citation>
    <scope>NUCLEOTIDE SEQUENCE [LARGE SCALE GENOMIC DNA]</scope>
    <source>
        <strain evidence="3">M_S1</strain>
        <tissue evidence="3">Blood</tissue>
    </source>
</reference>
<feature type="signal peptide" evidence="2">
    <location>
        <begin position="1"/>
        <end position="16"/>
    </location>
</feature>
<feature type="region of interest" description="Disordered" evidence="1">
    <location>
        <begin position="71"/>
        <end position="94"/>
    </location>
</feature>
<feature type="chain" id="PRO_5029730058" description="Secreted protein" evidence="2">
    <location>
        <begin position="17"/>
        <end position="133"/>
    </location>
</feature>
<dbReference type="Proteomes" id="UP000593565">
    <property type="component" value="Unassembled WGS sequence"/>
</dbReference>
<dbReference type="AlphaFoldDB" id="A0A7J6B2F9"/>
<evidence type="ECO:0000313" key="3">
    <source>
        <dbReference type="EMBL" id="KAF4089284.1"/>
    </source>
</evidence>
<evidence type="ECO:0008006" key="5">
    <source>
        <dbReference type="Google" id="ProtNLM"/>
    </source>
</evidence>
<accession>A0A7J6B2F9</accession>
<keyword evidence="2" id="KW-0732">Signal</keyword>
<organism evidence="3 4">
    <name type="scientific">Ameiurus melas</name>
    <name type="common">Black bullhead</name>
    <name type="synonym">Silurus melas</name>
    <dbReference type="NCBI Taxonomy" id="219545"/>
    <lineage>
        <taxon>Eukaryota</taxon>
        <taxon>Metazoa</taxon>
        <taxon>Chordata</taxon>
        <taxon>Craniata</taxon>
        <taxon>Vertebrata</taxon>
        <taxon>Euteleostomi</taxon>
        <taxon>Actinopterygii</taxon>
        <taxon>Neopterygii</taxon>
        <taxon>Teleostei</taxon>
        <taxon>Ostariophysi</taxon>
        <taxon>Siluriformes</taxon>
        <taxon>Ictaluridae</taxon>
        <taxon>Ameiurus</taxon>
    </lineage>
</organism>
<gene>
    <name evidence="3" type="ORF">AMELA_G00064610</name>
</gene>
<evidence type="ECO:0000256" key="2">
    <source>
        <dbReference type="SAM" id="SignalP"/>
    </source>
</evidence>
<protein>
    <recommendedName>
        <fullName evidence="5">Secreted protein</fullName>
    </recommendedName>
</protein>
<sequence>MRMMLEVFFSQSLSWCLLFLGDCKVLMRRDPTFPGISPRLEFSTRTKISECSEEDLFQSLPVRVITRKRPKSSRHQGCFSAPGEMPSSRSLSPFRSSGSSWRCVELRFPIGIGFLPAQTGEKKRVCPGMCWYH</sequence>
<evidence type="ECO:0000313" key="4">
    <source>
        <dbReference type="Proteomes" id="UP000593565"/>
    </source>
</evidence>